<protein>
    <recommendedName>
        <fullName evidence="3">Phosphoadenosine phosphosulfate reductase</fullName>
    </recommendedName>
</protein>
<dbReference type="EMBL" id="FMMM01000085">
    <property type="protein sequence ID" value="SCQ24749.1"/>
    <property type="molecule type" value="Genomic_DNA"/>
</dbReference>
<evidence type="ECO:0000313" key="2">
    <source>
        <dbReference type="Proteomes" id="UP000182057"/>
    </source>
</evidence>
<dbReference type="Gene3D" id="3.40.50.620">
    <property type="entry name" value="HUPs"/>
    <property type="match status" value="1"/>
</dbReference>
<evidence type="ECO:0000313" key="1">
    <source>
        <dbReference type="EMBL" id="SCQ24749.1"/>
    </source>
</evidence>
<dbReference type="Proteomes" id="UP000182057">
    <property type="component" value="Unassembled WGS sequence"/>
</dbReference>
<gene>
    <name evidence="1" type="ORF">TFUB20_02665</name>
</gene>
<proteinExistence type="predicted"/>
<evidence type="ECO:0008006" key="3">
    <source>
        <dbReference type="Google" id="ProtNLM"/>
    </source>
</evidence>
<sequence>MNKVRHVLGISGGKDSAALAIYLKDKYPTLDIDFYTCDTKCELAETEQLVERLRSYLGKITTLQAAKDSPEPTPFDHLLKINGGFLPSVQQRWCTQKMKLAEFEKYVGNDMAISYVGIRGDEDRDGYVSTKPNIQSIFPFRRNIWSLDVINKVLGNVSIDKFNDCYRSVANDDVYEQAQKFIIAPLTKDFFYSKKLNALLDVDIKTFNHAVFAFLKEYTDYPVGKLDSFPLLDNEDVLCKEDILRVLEESGVGVPAYYNLIDFEVDGKIGQYCRSRSGCYFCFFQQKIEWIWLYEQHPDLFKKAMEYEKDGYTWIQGEPLEKLIRPERVRQIKLDHIKKTEDLKAKSKSKLLIDIFEDDEINCANCFI</sequence>
<accession>A0A1D3UX17</accession>
<dbReference type="InterPro" id="IPR014729">
    <property type="entry name" value="Rossmann-like_a/b/a_fold"/>
</dbReference>
<dbReference type="SUPFAM" id="SSF52402">
    <property type="entry name" value="Adenine nucleotide alpha hydrolases-like"/>
    <property type="match status" value="1"/>
</dbReference>
<reference evidence="1 2" key="1">
    <citation type="submission" date="2016-09" db="EMBL/GenBank/DDBJ databases">
        <authorList>
            <person name="Capua I."/>
            <person name="De Benedictis P."/>
            <person name="Joannis T."/>
            <person name="Lombin L.H."/>
            <person name="Cattoli G."/>
        </authorList>
    </citation>
    <scope>NUCLEOTIDE SEQUENCE [LARGE SCALE GENOMIC DNA]</scope>
    <source>
        <strain evidence="1 2">UB20</strain>
    </source>
</reference>
<dbReference type="RefSeq" id="WP_074450324.1">
    <property type="nucleotide sequence ID" value="NZ_FMMM01000085.1"/>
</dbReference>
<name>A0A1D3UX17_TANFO</name>
<dbReference type="OrthoDB" id="9774475at2"/>
<dbReference type="AlphaFoldDB" id="A0A1D3UX17"/>
<organism evidence="1 2">
    <name type="scientific">Tannerella forsythia</name>
    <name type="common">Bacteroides forsythus</name>
    <dbReference type="NCBI Taxonomy" id="28112"/>
    <lineage>
        <taxon>Bacteria</taxon>
        <taxon>Pseudomonadati</taxon>
        <taxon>Bacteroidota</taxon>
        <taxon>Bacteroidia</taxon>
        <taxon>Bacteroidales</taxon>
        <taxon>Tannerellaceae</taxon>
        <taxon>Tannerella</taxon>
    </lineage>
</organism>